<evidence type="ECO:0000256" key="3">
    <source>
        <dbReference type="ARBA" id="ARBA00022454"/>
    </source>
</evidence>
<evidence type="ECO:0000256" key="1">
    <source>
        <dbReference type="ARBA" id="ARBA00004123"/>
    </source>
</evidence>
<dbReference type="SUPFAM" id="SSF47113">
    <property type="entry name" value="Histone-fold"/>
    <property type="match status" value="1"/>
</dbReference>
<comment type="subcellular location">
    <subcellularLocation>
        <location evidence="2">Chromosome</location>
    </subcellularLocation>
    <subcellularLocation>
        <location evidence="1">Nucleus</location>
    </subcellularLocation>
</comment>
<dbReference type="Gene3D" id="1.10.20.10">
    <property type="entry name" value="Histone, subunit A"/>
    <property type="match status" value="1"/>
</dbReference>
<dbReference type="PANTHER" id="PTHR22980">
    <property type="entry name" value="CORTISTATIN"/>
    <property type="match status" value="1"/>
</dbReference>
<dbReference type="EMBL" id="JPOX01000009">
    <property type="protein sequence ID" value="KFX49470.1"/>
    <property type="molecule type" value="Genomic_DNA"/>
</dbReference>
<evidence type="ECO:0000259" key="6">
    <source>
        <dbReference type="Pfam" id="PF15511"/>
    </source>
</evidence>
<feature type="region of interest" description="Disordered" evidence="5">
    <location>
        <begin position="1"/>
        <end position="90"/>
    </location>
</feature>
<keyword evidence="4" id="KW-0539">Nucleus</keyword>
<dbReference type="GO" id="GO:0003682">
    <property type="term" value="F:chromatin binding"/>
    <property type="evidence" value="ECO:0007669"/>
    <property type="project" value="TreeGrafter"/>
</dbReference>
<evidence type="ECO:0000256" key="4">
    <source>
        <dbReference type="ARBA" id="ARBA00023242"/>
    </source>
</evidence>
<organism evidence="7">
    <name type="scientific">Talaromyces marneffei PM1</name>
    <dbReference type="NCBI Taxonomy" id="1077442"/>
    <lineage>
        <taxon>Eukaryota</taxon>
        <taxon>Fungi</taxon>
        <taxon>Dikarya</taxon>
        <taxon>Ascomycota</taxon>
        <taxon>Pezizomycotina</taxon>
        <taxon>Eurotiomycetes</taxon>
        <taxon>Eurotiomycetidae</taxon>
        <taxon>Eurotiales</taxon>
        <taxon>Trichocomaceae</taxon>
        <taxon>Talaromyces</taxon>
        <taxon>Talaromyces sect. Talaromyces</taxon>
    </lineage>
</organism>
<dbReference type="AlphaFoldDB" id="A0A093VBD5"/>
<gene>
    <name evidence="7" type="ORF">GQ26_0091160</name>
</gene>
<dbReference type="GO" id="GO:0071821">
    <property type="term" value="C:FANCM-MHF complex"/>
    <property type="evidence" value="ECO:0007669"/>
    <property type="project" value="TreeGrafter"/>
</dbReference>
<sequence>MSTPRPRGRPKRTSTNNDDSTTQIIPTALNVQPTTPRYTTLTPSALRSASRRTPRAAPLTPFGLRAMQRRTANTPGRDRRRSTRGPQQETAFDILRNLGRTLAPISKPIQSSPQEERSPTPESSSEIEDETVYLDREPLPERPRLSLPLRADSGTSSDGSPDMPPPRLSLHFDEEDITQRSVEYPRRAISDKDRQRLERMSFGDVRMSENFGDLTRLDAFSDAGDITALVQDDDDEDIEQTQLDEAAFDAGGETADLGRFNLDFNFPSPVAPAADLDDPLPNDEDNFMLQTDHGEIPYPSSDDDAADGFTGFEVNIPDQVSEAGTTGTAEPGAGIVGGGLRDEPSKRTQKQKKLSRHGIPVPLLPTGVVKRIATRFARTGAGSKAKINKETLAAIEQASEWFFEQASEDLATYSRHAGRKTIDESDVVALMRRQRHVNRMNTVFSLAQKHLPKELLQDIRLGLPP</sequence>
<dbReference type="FunFam" id="1.10.20.10:FF:000105">
    <property type="entry name" value="Inner kinetochore subunit cnp20"/>
    <property type="match status" value="1"/>
</dbReference>
<proteinExistence type="predicted"/>
<feature type="compositionally biased region" description="Low complexity" evidence="5">
    <location>
        <begin position="322"/>
        <end position="333"/>
    </location>
</feature>
<feature type="compositionally biased region" description="Basic residues" evidence="5">
    <location>
        <begin position="1"/>
        <end position="12"/>
    </location>
</feature>
<name>A0A093VBD5_TALMA</name>
<feature type="region of interest" description="Disordered" evidence="5">
    <location>
        <begin position="102"/>
        <end position="176"/>
    </location>
</feature>
<evidence type="ECO:0000256" key="5">
    <source>
        <dbReference type="SAM" id="MobiDB-lite"/>
    </source>
</evidence>
<feature type="compositionally biased region" description="Polar residues" evidence="5">
    <location>
        <begin position="13"/>
        <end position="40"/>
    </location>
</feature>
<dbReference type="GO" id="GO:0000712">
    <property type="term" value="P:resolution of meiotic recombination intermediates"/>
    <property type="evidence" value="ECO:0007669"/>
    <property type="project" value="TreeGrafter"/>
</dbReference>
<comment type="caution">
    <text evidence="7">The sequence shown here is derived from an EMBL/GenBank/DDBJ whole genome shotgun (WGS) entry which is preliminary data.</text>
</comment>
<reference evidence="7" key="1">
    <citation type="journal article" date="2014" name="PLoS Genet.">
        <title>Signature Gene Expression Reveals Novel Clues to the Molecular Mechanisms of Dimorphic Transition in Penicillium marneffei.</title>
        <authorList>
            <person name="Yang E."/>
            <person name="Wang G."/>
            <person name="Cai J."/>
            <person name="Woo P.C."/>
            <person name="Lau S.K."/>
            <person name="Yuen K.-Y."/>
            <person name="Chow W.-N."/>
            <person name="Lin X."/>
        </authorList>
    </citation>
    <scope>NUCLEOTIDE SEQUENCE [LARGE SCALE GENOMIC DNA]</scope>
    <source>
        <strain evidence="7">PM1</strain>
    </source>
</reference>
<dbReference type="InterPro" id="IPR035425">
    <property type="entry name" value="CENP-T/H4_C"/>
</dbReference>
<dbReference type="GO" id="GO:0005694">
    <property type="term" value="C:chromosome"/>
    <property type="evidence" value="ECO:0007669"/>
    <property type="project" value="UniProtKB-SubCell"/>
</dbReference>
<feature type="compositionally biased region" description="Basic and acidic residues" evidence="5">
    <location>
        <begin position="133"/>
        <end position="144"/>
    </location>
</feature>
<evidence type="ECO:0000256" key="2">
    <source>
        <dbReference type="ARBA" id="ARBA00004286"/>
    </source>
</evidence>
<dbReference type="InterPro" id="IPR009072">
    <property type="entry name" value="Histone-fold"/>
</dbReference>
<protein>
    <recommendedName>
        <fullName evidence="6">CENP-T/Histone H4 histone fold domain-containing protein</fullName>
    </recommendedName>
</protein>
<evidence type="ECO:0000313" key="7">
    <source>
        <dbReference type="EMBL" id="KFX49470.1"/>
    </source>
</evidence>
<dbReference type="Pfam" id="PF15511">
    <property type="entry name" value="CENP-T_C"/>
    <property type="match status" value="1"/>
</dbReference>
<accession>A0A093VBD5</accession>
<keyword evidence="3" id="KW-0158">Chromosome</keyword>
<feature type="domain" description="CENP-T/Histone H4 histone fold" evidence="6">
    <location>
        <begin position="357"/>
        <end position="462"/>
    </location>
</feature>
<dbReference type="HOGENOM" id="CLU_024001_1_0_1"/>
<dbReference type="GO" id="GO:0031297">
    <property type="term" value="P:replication fork processing"/>
    <property type="evidence" value="ECO:0007669"/>
    <property type="project" value="TreeGrafter"/>
</dbReference>
<dbReference type="GO" id="GO:0046982">
    <property type="term" value="F:protein heterodimerization activity"/>
    <property type="evidence" value="ECO:0007669"/>
    <property type="project" value="InterPro"/>
</dbReference>
<dbReference type="PANTHER" id="PTHR22980:SF5">
    <property type="entry name" value="CENP-T_HISTONE H4 HISTONE FOLD DOMAIN-CONTAINING PROTEIN"/>
    <property type="match status" value="1"/>
</dbReference>
<dbReference type="CDD" id="cd22920">
    <property type="entry name" value="HFD_CENP-T"/>
    <property type="match status" value="1"/>
</dbReference>
<feature type="region of interest" description="Disordered" evidence="5">
    <location>
        <begin position="321"/>
        <end position="355"/>
    </location>
</feature>
<dbReference type="eggNOG" id="ENOG502S8G5">
    <property type="taxonomic scope" value="Eukaryota"/>
</dbReference>